<name>A0A1H3QTS4_9ACTN</name>
<dbReference type="AlphaFoldDB" id="A0A1H3QTS4"/>
<evidence type="ECO:0000256" key="1">
    <source>
        <dbReference type="ARBA" id="ARBA00005290"/>
    </source>
</evidence>
<dbReference type="EMBL" id="FNQB01000002">
    <property type="protein sequence ID" value="SDZ16109.1"/>
    <property type="molecule type" value="Genomic_DNA"/>
</dbReference>
<dbReference type="GO" id="GO:0016787">
    <property type="term" value="F:hydrolase activity"/>
    <property type="evidence" value="ECO:0007669"/>
    <property type="project" value="UniProtKB-KW"/>
</dbReference>
<evidence type="ECO:0000313" key="5">
    <source>
        <dbReference type="EMBL" id="SDZ16109.1"/>
    </source>
</evidence>
<evidence type="ECO:0000256" key="4">
    <source>
        <dbReference type="ARBA" id="ARBA00023134"/>
    </source>
</evidence>
<dbReference type="Gene3D" id="3.40.50.300">
    <property type="entry name" value="P-loop containing nucleotide triphosphate hydrolases"/>
    <property type="match status" value="1"/>
</dbReference>
<dbReference type="GO" id="GO:0005525">
    <property type="term" value="F:GTP binding"/>
    <property type="evidence" value="ECO:0007669"/>
    <property type="project" value="UniProtKB-KW"/>
</dbReference>
<sequence length="201" mass="21865">MDFAGSDVTHRPSAGRVTSAKIVIAGGFGVGKTTLVGSVSEITPLTTEAIMTSAGVGVDDTRQVPGKTTTVAMDFGRITIDRDLILYLFGTPGQTRFWFMWDELVRGAIGAIVLVDTRRLADCFAAIDFFEHRRLPYLVAINCFDGVQYHDPQDVRDALAISSDVPVVACDARNRDSTKHVLISLVEYVLSMRRSRAVAPA</sequence>
<evidence type="ECO:0008006" key="7">
    <source>
        <dbReference type="Google" id="ProtNLM"/>
    </source>
</evidence>
<dbReference type="Pfam" id="PF03029">
    <property type="entry name" value="ATP_bind_1"/>
    <property type="match status" value="1"/>
</dbReference>
<keyword evidence="6" id="KW-1185">Reference proteome</keyword>
<dbReference type="RefSeq" id="WP_176984933.1">
    <property type="nucleotide sequence ID" value="NZ_BOND01000009.1"/>
</dbReference>
<protein>
    <recommendedName>
        <fullName evidence="7">Signal recognition particle receptor subunit beta, a GTPase</fullName>
    </recommendedName>
</protein>
<evidence type="ECO:0000256" key="2">
    <source>
        <dbReference type="ARBA" id="ARBA00022741"/>
    </source>
</evidence>
<evidence type="ECO:0000256" key="3">
    <source>
        <dbReference type="ARBA" id="ARBA00022801"/>
    </source>
</evidence>
<dbReference type="STRING" id="137265.SAMN05421684_3131"/>
<proteinExistence type="inferred from homology"/>
<evidence type="ECO:0000313" key="6">
    <source>
        <dbReference type="Proteomes" id="UP000199632"/>
    </source>
</evidence>
<dbReference type="CDD" id="cd00882">
    <property type="entry name" value="Ras_like_GTPase"/>
    <property type="match status" value="1"/>
</dbReference>
<keyword evidence="2" id="KW-0547">Nucleotide-binding</keyword>
<dbReference type="InterPro" id="IPR004130">
    <property type="entry name" value="Gpn"/>
</dbReference>
<dbReference type="SUPFAM" id="SSF52540">
    <property type="entry name" value="P-loop containing nucleoside triphosphate hydrolases"/>
    <property type="match status" value="1"/>
</dbReference>
<dbReference type="PANTHER" id="PTHR42708:SF1">
    <property type="entry name" value="GLIDING MOTILITY PROTEIN MGLA"/>
    <property type="match status" value="1"/>
</dbReference>
<reference evidence="6" key="1">
    <citation type="submission" date="2016-10" db="EMBL/GenBank/DDBJ databases">
        <authorList>
            <person name="Varghese N."/>
            <person name="Submissions S."/>
        </authorList>
    </citation>
    <scope>NUCLEOTIDE SEQUENCE [LARGE SCALE GENOMIC DNA]</scope>
    <source>
        <strain evidence="6">DSM 44718</strain>
    </source>
</reference>
<gene>
    <name evidence="5" type="ORF">SAMN05421684_3131</name>
</gene>
<dbReference type="Proteomes" id="UP000199632">
    <property type="component" value="Unassembled WGS sequence"/>
</dbReference>
<organism evidence="5 6">
    <name type="scientific">Asanoa ishikariensis</name>
    <dbReference type="NCBI Taxonomy" id="137265"/>
    <lineage>
        <taxon>Bacteria</taxon>
        <taxon>Bacillati</taxon>
        <taxon>Actinomycetota</taxon>
        <taxon>Actinomycetes</taxon>
        <taxon>Micromonosporales</taxon>
        <taxon>Micromonosporaceae</taxon>
        <taxon>Asanoa</taxon>
    </lineage>
</organism>
<dbReference type="InterPro" id="IPR052705">
    <property type="entry name" value="Gliding_Motility_GTPase"/>
</dbReference>
<comment type="similarity">
    <text evidence="1">Belongs to the GPN-loop GTPase family.</text>
</comment>
<accession>A0A1H3QTS4</accession>
<dbReference type="PANTHER" id="PTHR42708">
    <property type="entry name" value="ATP/GTP-BINDING PROTEIN-RELATED"/>
    <property type="match status" value="1"/>
</dbReference>
<keyword evidence="3" id="KW-0378">Hydrolase</keyword>
<dbReference type="InterPro" id="IPR027417">
    <property type="entry name" value="P-loop_NTPase"/>
</dbReference>
<keyword evidence="4" id="KW-0342">GTP-binding</keyword>